<dbReference type="GO" id="GO:0005886">
    <property type="term" value="C:plasma membrane"/>
    <property type="evidence" value="ECO:0007669"/>
    <property type="project" value="UniProtKB-SubCell"/>
</dbReference>
<keyword evidence="6" id="KW-1133">Transmembrane helix</keyword>
<dbReference type="EC" id="3.4.21.89" evidence="4 6"/>
<dbReference type="Proteomes" id="UP000053171">
    <property type="component" value="Unassembled WGS sequence"/>
</dbReference>
<dbReference type="GO" id="GO:0006465">
    <property type="term" value="P:signal peptide processing"/>
    <property type="evidence" value="ECO:0007669"/>
    <property type="project" value="InterPro"/>
</dbReference>
<dbReference type="PANTHER" id="PTHR43390:SF1">
    <property type="entry name" value="CHLOROPLAST PROCESSING PEPTIDASE"/>
    <property type="match status" value="1"/>
</dbReference>
<evidence type="ECO:0000256" key="4">
    <source>
        <dbReference type="ARBA" id="ARBA00013208"/>
    </source>
</evidence>
<comment type="catalytic activity">
    <reaction evidence="1 6">
        <text>Cleavage of hydrophobic, N-terminal signal or leader sequences from secreted and periplasmic proteins.</text>
        <dbReference type="EC" id="3.4.21.89"/>
    </reaction>
</comment>
<proteinExistence type="inferred from homology"/>
<dbReference type="PATRIC" id="fig|37923.11.peg.1914"/>
<sequence>MSPSSRAEASAPEAKRRLPLGGRRLVVAVLALALTLMILVRCLLLEIFTVPSGSMEDTLMPGDRIAVWRVGQDHPERGQIIVFDGTGSLAPYRSEGGWLGHTLEVAGAWTGLRTREDVFVKRVIGVGGDTVRCCSADGRLEVNGQPLTEPYLPPGEKPSEQEFSVRVPAGRLWVMGDHRSGSRDSRALLGAPGGGMIREDRIIGTPVAVVWPLHRIHSLDR</sequence>
<dbReference type="PROSITE" id="PS00761">
    <property type="entry name" value="SPASE_I_3"/>
    <property type="match status" value="1"/>
</dbReference>
<name>A0A147E8W7_9MICC</name>
<keyword evidence="9" id="KW-1185">Reference proteome</keyword>
<keyword evidence="5 6" id="KW-0378">Hydrolase</keyword>
<keyword evidence="6" id="KW-0812">Transmembrane</keyword>
<feature type="domain" description="Peptidase S26" evidence="7">
    <location>
        <begin position="27"/>
        <end position="211"/>
    </location>
</feature>
<organism evidence="8 9">
    <name type="scientific">Rothia kristinae</name>
    <dbReference type="NCBI Taxonomy" id="37923"/>
    <lineage>
        <taxon>Bacteria</taxon>
        <taxon>Bacillati</taxon>
        <taxon>Actinomycetota</taxon>
        <taxon>Actinomycetes</taxon>
        <taxon>Micrococcales</taxon>
        <taxon>Micrococcaceae</taxon>
        <taxon>Rothia</taxon>
    </lineage>
</organism>
<comment type="subcellular location">
    <subcellularLocation>
        <location evidence="2">Cell membrane</location>
        <topology evidence="2">Single-pass type II membrane protein</topology>
    </subcellularLocation>
    <subcellularLocation>
        <location evidence="6">Membrane</location>
        <topology evidence="6">Single-pass type II membrane protein</topology>
    </subcellularLocation>
</comment>
<dbReference type="GO" id="GO:0004252">
    <property type="term" value="F:serine-type endopeptidase activity"/>
    <property type="evidence" value="ECO:0007669"/>
    <property type="project" value="InterPro"/>
</dbReference>
<evidence type="ECO:0000259" key="7">
    <source>
        <dbReference type="Pfam" id="PF10502"/>
    </source>
</evidence>
<evidence type="ECO:0000313" key="9">
    <source>
        <dbReference type="Proteomes" id="UP000053171"/>
    </source>
</evidence>
<dbReference type="InterPro" id="IPR000223">
    <property type="entry name" value="Pept_S26A_signal_pept_1"/>
</dbReference>
<dbReference type="Gene3D" id="2.10.109.10">
    <property type="entry name" value="Umud Fragment, subunit A"/>
    <property type="match status" value="1"/>
</dbReference>
<dbReference type="InterPro" id="IPR019758">
    <property type="entry name" value="Pept_S26A_signal_pept_1_CS"/>
</dbReference>
<comment type="similarity">
    <text evidence="3 6">Belongs to the peptidase S26 family.</text>
</comment>
<dbReference type="InterPro" id="IPR036286">
    <property type="entry name" value="LexA/Signal_pep-like_sf"/>
</dbReference>
<evidence type="ECO:0000256" key="5">
    <source>
        <dbReference type="ARBA" id="ARBA00022801"/>
    </source>
</evidence>
<protein>
    <recommendedName>
        <fullName evidence="4 6">Signal peptidase I</fullName>
        <ecNumber evidence="4 6">3.4.21.89</ecNumber>
    </recommendedName>
</protein>
<accession>A0A147E8W7</accession>
<evidence type="ECO:0000256" key="3">
    <source>
        <dbReference type="ARBA" id="ARBA00009370"/>
    </source>
</evidence>
<evidence type="ECO:0000256" key="2">
    <source>
        <dbReference type="ARBA" id="ARBA00004401"/>
    </source>
</evidence>
<dbReference type="CDD" id="cd06530">
    <property type="entry name" value="S26_SPase_I"/>
    <property type="match status" value="1"/>
</dbReference>
<dbReference type="Pfam" id="PF10502">
    <property type="entry name" value="Peptidase_S26"/>
    <property type="match status" value="1"/>
</dbReference>
<gene>
    <name evidence="8" type="ORF">AN277_0206265</name>
</gene>
<evidence type="ECO:0000256" key="6">
    <source>
        <dbReference type="RuleBase" id="RU362042"/>
    </source>
</evidence>
<evidence type="ECO:0000313" key="8">
    <source>
        <dbReference type="EMBL" id="OAX51928.1"/>
    </source>
</evidence>
<reference evidence="8" key="1">
    <citation type="submission" date="2016-06" db="EMBL/GenBank/DDBJ databases">
        <title>Identification of putative biosynthetic pathways for the production of bioactive secondary metabolites by the marine actinomycete Kocuria kristinae RUTW2-3.</title>
        <authorList>
            <person name="Waterworth S.C."/>
            <person name="Walmsley T.A."/>
            <person name="Matongo T."/>
            <person name="Davies-Coleman M.T."/>
            <person name="Dorrington R.A."/>
        </authorList>
    </citation>
    <scope>NUCLEOTIDE SEQUENCE [LARGE SCALE GENOMIC DNA]</scope>
    <source>
        <strain evidence="8">RUTW2-3</strain>
    </source>
</reference>
<dbReference type="SUPFAM" id="SSF51306">
    <property type="entry name" value="LexA/Signal peptidase"/>
    <property type="match status" value="1"/>
</dbReference>
<keyword evidence="6" id="KW-0472">Membrane</keyword>
<dbReference type="NCBIfam" id="TIGR02227">
    <property type="entry name" value="sigpep_I_bact"/>
    <property type="match status" value="1"/>
</dbReference>
<dbReference type="EMBL" id="LJBJ02000010">
    <property type="protein sequence ID" value="OAX51928.1"/>
    <property type="molecule type" value="Genomic_DNA"/>
</dbReference>
<dbReference type="GO" id="GO:0009003">
    <property type="term" value="F:signal peptidase activity"/>
    <property type="evidence" value="ECO:0007669"/>
    <property type="project" value="UniProtKB-EC"/>
</dbReference>
<comment type="caution">
    <text evidence="8">The sequence shown here is derived from an EMBL/GenBank/DDBJ whole genome shotgun (WGS) entry which is preliminary data.</text>
</comment>
<feature type="transmembrane region" description="Helical" evidence="6">
    <location>
        <begin position="25"/>
        <end position="48"/>
    </location>
</feature>
<dbReference type="PANTHER" id="PTHR43390">
    <property type="entry name" value="SIGNAL PEPTIDASE I"/>
    <property type="match status" value="1"/>
</dbReference>
<evidence type="ECO:0000256" key="1">
    <source>
        <dbReference type="ARBA" id="ARBA00000677"/>
    </source>
</evidence>
<keyword evidence="6" id="KW-0645">Protease</keyword>
<dbReference type="InterPro" id="IPR019533">
    <property type="entry name" value="Peptidase_S26"/>
</dbReference>
<dbReference type="PRINTS" id="PR00727">
    <property type="entry name" value="LEADERPTASE"/>
</dbReference>
<dbReference type="AlphaFoldDB" id="A0A147E8W7"/>